<comment type="caution">
    <text evidence="1">The sequence shown here is derived from an EMBL/GenBank/DDBJ whole genome shotgun (WGS) entry which is preliminary data.</text>
</comment>
<gene>
    <name evidence="1" type="ORF">HNP36_001824</name>
</gene>
<reference evidence="1 2" key="1">
    <citation type="submission" date="2020-08" db="EMBL/GenBank/DDBJ databases">
        <title>Functional genomics of gut bacteria from endangered species of beetles.</title>
        <authorList>
            <person name="Carlos-Shanley C."/>
        </authorList>
    </citation>
    <scope>NUCLEOTIDE SEQUENCE [LARGE SCALE GENOMIC DNA]</scope>
    <source>
        <strain evidence="1 2">S00136</strain>
    </source>
</reference>
<dbReference type="Proteomes" id="UP000589738">
    <property type="component" value="Unassembled WGS sequence"/>
</dbReference>
<accession>A0A841N7T9</accession>
<organism evidence="1 2">
    <name type="scientific">Chryseobacterium shigense</name>
    <dbReference type="NCBI Taxonomy" id="297244"/>
    <lineage>
        <taxon>Bacteria</taxon>
        <taxon>Pseudomonadati</taxon>
        <taxon>Bacteroidota</taxon>
        <taxon>Flavobacteriia</taxon>
        <taxon>Flavobacteriales</taxon>
        <taxon>Weeksellaceae</taxon>
        <taxon>Chryseobacterium group</taxon>
        <taxon>Chryseobacterium</taxon>
    </lineage>
</organism>
<evidence type="ECO:0008006" key="3">
    <source>
        <dbReference type="Google" id="ProtNLM"/>
    </source>
</evidence>
<dbReference type="EMBL" id="JACHLC010000001">
    <property type="protein sequence ID" value="MBB6370771.1"/>
    <property type="molecule type" value="Genomic_DNA"/>
</dbReference>
<evidence type="ECO:0000313" key="2">
    <source>
        <dbReference type="Proteomes" id="UP000589738"/>
    </source>
</evidence>
<dbReference type="RefSeq" id="WP_184158266.1">
    <property type="nucleotide sequence ID" value="NZ_JACHLC010000001.1"/>
</dbReference>
<name>A0A841N7T9_9FLAO</name>
<dbReference type="AlphaFoldDB" id="A0A841N7T9"/>
<evidence type="ECO:0000313" key="1">
    <source>
        <dbReference type="EMBL" id="MBB6370771.1"/>
    </source>
</evidence>
<proteinExistence type="predicted"/>
<protein>
    <recommendedName>
        <fullName evidence="3">DNA-directed RNA polymerase</fullName>
    </recommendedName>
</protein>
<keyword evidence="2" id="KW-1185">Reference proteome</keyword>
<sequence length="471" mass="55820">MRQTVNKNELMVLLPLSLDYSRIENEGKERIKDFDMNCIKFIIGRMIYSSVVFVKTTETEKYNHHSLINSKTWVKHIGKNYLEYVQLLIDLKYINRKSYLVGKESFGYGFLKPYRFSRVFAEVIQIKGADDLKSTTTKTSYVKKYEKPLIDYFDYTKFSVDTNLAENDVFEAYFMEGKFPIKISHGEPEKEGLATYTYYLMAMKNMVKFMNGIYSFSRGSGKVGKEYRTVGRFYNPFARLNKEIRKLMFYDNKKIHEIDLKNSIPYFLSNYLSTVRYRVSKKRIDRIKDSFHIYMNSESLKTRMDTEVADFKNLCVSGGVYDVFIDRLMEIYGEEWGQTYKRLFLVDYNNCYEKNRELTKKLLLAMFFAKNSQYEKVQQVFAERYPVIYDFLKTKKKQGYKNISKLLFEMEGFMIIDVLAKELTKDYRREIPVFPIHDSIATTSDHVEAVKSRFNEVFSQKYGNVPTFSIT</sequence>